<dbReference type="InterPro" id="IPR039421">
    <property type="entry name" value="Type_1_exporter"/>
</dbReference>
<dbReference type="GO" id="GO:0005524">
    <property type="term" value="F:ATP binding"/>
    <property type="evidence" value="ECO:0007669"/>
    <property type="project" value="UniProtKB-KW"/>
</dbReference>
<evidence type="ECO:0000256" key="2">
    <source>
        <dbReference type="ARBA" id="ARBA00022448"/>
    </source>
</evidence>
<evidence type="ECO:0000313" key="12">
    <source>
        <dbReference type="EMBL" id="TMQ66696.1"/>
    </source>
</evidence>
<evidence type="ECO:0000259" key="10">
    <source>
        <dbReference type="PROSITE" id="PS50893"/>
    </source>
</evidence>
<evidence type="ECO:0000256" key="9">
    <source>
        <dbReference type="SAM" id="Phobius"/>
    </source>
</evidence>
<dbReference type="GO" id="GO:0005886">
    <property type="term" value="C:plasma membrane"/>
    <property type="evidence" value="ECO:0007669"/>
    <property type="project" value="UniProtKB-SubCell"/>
</dbReference>
<dbReference type="InterPro" id="IPR003439">
    <property type="entry name" value="ABC_transporter-like_ATP-bd"/>
</dbReference>
<gene>
    <name evidence="12" type="ORF">E6K79_01940</name>
</gene>
<dbReference type="EMBL" id="VBOZ01000008">
    <property type="protein sequence ID" value="TMQ66696.1"/>
    <property type="molecule type" value="Genomic_DNA"/>
</dbReference>
<dbReference type="SUPFAM" id="SSF90123">
    <property type="entry name" value="ABC transporter transmembrane region"/>
    <property type="match status" value="1"/>
</dbReference>
<dbReference type="PROSITE" id="PS00211">
    <property type="entry name" value="ABC_TRANSPORTER_1"/>
    <property type="match status" value="1"/>
</dbReference>
<dbReference type="Gene3D" id="3.40.50.300">
    <property type="entry name" value="P-loop containing nucleotide triphosphate hydrolases"/>
    <property type="match status" value="1"/>
</dbReference>
<dbReference type="InterPro" id="IPR011527">
    <property type="entry name" value="ABC1_TM_dom"/>
</dbReference>
<feature type="domain" description="ABC transmembrane type-1" evidence="11">
    <location>
        <begin position="9"/>
        <end position="291"/>
    </location>
</feature>
<dbReference type="Pfam" id="PF00664">
    <property type="entry name" value="ABC_membrane"/>
    <property type="match status" value="1"/>
</dbReference>
<keyword evidence="4 9" id="KW-0812">Transmembrane</keyword>
<evidence type="ECO:0000313" key="13">
    <source>
        <dbReference type="Proteomes" id="UP000317691"/>
    </source>
</evidence>
<feature type="transmembrane region" description="Helical" evidence="9">
    <location>
        <begin position="228"/>
        <end position="250"/>
    </location>
</feature>
<evidence type="ECO:0000256" key="3">
    <source>
        <dbReference type="ARBA" id="ARBA00022475"/>
    </source>
</evidence>
<evidence type="ECO:0000256" key="4">
    <source>
        <dbReference type="ARBA" id="ARBA00022692"/>
    </source>
</evidence>
<dbReference type="AlphaFoldDB" id="A0A538TSU9"/>
<evidence type="ECO:0000259" key="11">
    <source>
        <dbReference type="PROSITE" id="PS50929"/>
    </source>
</evidence>
<dbReference type="CDD" id="cd18541">
    <property type="entry name" value="ABC_6TM_TmrB_like"/>
    <property type="match status" value="1"/>
</dbReference>
<dbReference type="PANTHER" id="PTHR24221">
    <property type="entry name" value="ATP-BINDING CASSETTE SUB-FAMILY B"/>
    <property type="match status" value="1"/>
</dbReference>
<dbReference type="PANTHER" id="PTHR24221:SF579">
    <property type="entry name" value="ABC TRANSPORTER"/>
    <property type="match status" value="1"/>
</dbReference>
<reference evidence="12 13" key="1">
    <citation type="journal article" date="2019" name="Nat. Microbiol.">
        <title>Mediterranean grassland soil C-N compound turnover is dependent on rainfall and depth, and is mediated by genomically divergent microorganisms.</title>
        <authorList>
            <person name="Diamond S."/>
            <person name="Andeer P.F."/>
            <person name="Li Z."/>
            <person name="Crits-Christoph A."/>
            <person name="Burstein D."/>
            <person name="Anantharaman K."/>
            <person name="Lane K.R."/>
            <person name="Thomas B.C."/>
            <person name="Pan C."/>
            <person name="Northen T.R."/>
            <person name="Banfield J.F."/>
        </authorList>
    </citation>
    <scope>NUCLEOTIDE SEQUENCE [LARGE SCALE GENOMIC DNA]</scope>
    <source>
        <strain evidence="12">WS_9</strain>
    </source>
</reference>
<evidence type="ECO:0000256" key="1">
    <source>
        <dbReference type="ARBA" id="ARBA00004651"/>
    </source>
</evidence>
<dbReference type="Pfam" id="PF00005">
    <property type="entry name" value="ABC_tran"/>
    <property type="match status" value="1"/>
</dbReference>
<dbReference type="GO" id="GO:0016887">
    <property type="term" value="F:ATP hydrolysis activity"/>
    <property type="evidence" value="ECO:0007669"/>
    <property type="project" value="InterPro"/>
</dbReference>
<dbReference type="FunFam" id="3.40.50.300:FF:000221">
    <property type="entry name" value="Multidrug ABC transporter ATP-binding protein"/>
    <property type="match status" value="1"/>
</dbReference>
<feature type="transmembrane region" description="Helical" evidence="9">
    <location>
        <begin position="46"/>
        <end position="66"/>
    </location>
</feature>
<evidence type="ECO:0000256" key="8">
    <source>
        <dbReference type="ARBA" id="ARBA00023136"/>
    </source>
</evidence>
<feature type="transmembrane region" description="Helical" evidence="9">
    <location>
        <begin position="270"/>
        <end position="289"/>
    </location>
</feature>
<dbReference type="SMART" id="SM00382">
    <property type="entry name" value="AAA"/>
    <property type="match status" value="1"/>
</dbReference>
<dbReference type="PROSITE" id="PS50929">
    <property type="entry name" value="ABC_TM1F"/>
    <property type="match status" value="1"/>
</dbReference>
<dbReference type="Gene3D" id="1.20.1560.10">
    <property type="entry name" value="ABC transporter type 1, transmembrane domain"/>
    <property type="match status" value="1"/>
</dbReference>
<evidence type="ECO:0000256" key="7">
    <source>
        <dbReference type="ARBA" id="ARBA00022989"/>
    </source>
</evidence>
<evidence type="ECO:0000256" key="6">
    <source>
        <dbReference type="ARBA" id="ARBA00022840"/>
    </source>
</evidence>
<dbReference type="InterPro" id="IPR027417">
    <property type="entry name" value="P-loop_NTPase"/>
</dbReference>
<keyword evidence="5" id="KW-0547">Nucleotide-binding</keyword>
<proteinExistence type="predicted"/>
<keyword evidence="2" id="KW-0813">Transport</keyword>
<dbReference type="InterPro" id="IPR017871">
    <property type="entry name" value="ABC_transporter-like_CS"/>
</dbReference>
<dbReference type="GO" id="GO:0140359">
    <property type="term" value="F:ABC-type transporter activity"/>
    <property type="evidence" value="ECO:0007669"/>
    <property type="project" value="InterPro"/>
</dbReference>
<organism evidence="12 13">
    <name type="scientific">Eiseniibacteriota bacterium</name>
    <dbReference type="NCBI Taxonomy" id="2212470"/>
    <lineage>
        <taxon>Bacteria</taxon>
        <taxon>Candidatus Eiseniibacteriota</taxon>
    </lineage>
</organism>
<dbReference type="SUPFAM" id="SSF52540">
    <property type="entry name" value="P-loop containing nucleoside triphosphate hydrolases"/>
    <property type="match status" value="1"/>
</dbReference>
<feature type="transmembrane region" description="Helical" evidence="9">
    <location>
        <begin position="123"/>
        <end position="141"/>
    </location>
</feature>
<dbReference type="InterPro" id="IPR003593">
    <property type="entry name" value="AAA+_ATPase"/>
</dbReference>
<accession>A0A538TSU9</accession>
<feature type="domain" description="ABC transporter" evidence="10">
    <location>
        <begin position="342"/>
        <end position="578"/>
    </location>
</feature>
<name>A0A538TSU9_UNCEI</name>
<dbReference type="InterPro" id="IPR036640">
    <property type="entry name" value="ABC1_TM_sf"/>
</dbReference>
<evidence type="ECO:0000256" key="5">
    <source>
        <dbReference type="ARBA" id="ARBA00022741"/>
    </source>
</evidence>
<keyword evidence="7 9" id="KW-1133">Transmembrane helix</keyword>
<keyword evidence="8 9" id="KW-0472">Membrane</keyword>
<keyword evidence="6 12" id="KW-0067">ATP-binding</keyword>
<sequence>MKRHKIALLFGAVSVLLTNLFQVWSPWLVRQAVDHLQAGVARSLIARDAGLILLAVVLQGIFLFTMRMTLIRMSRRVEYELRNDMFDHFARLPASAYRTRKVGDLMSRATNDLDAVRNFLGPGIMYSANTIITFIMAVTLMCRIDVRLTLVSLIPLPILSLAVARLGAKLHYYYEAIQASFAALTAKAQETLSGIRVVKAHVEEDGEYRAFRRLHEDYTEKNRGMIRIWSAMGGILSLLGGIAAAVVLWVGGSSVVHGRITLGEMVAFQIYLAMLVWPMIALGWVSNLFQRGAASMERIRAIMDLPAEEDVVRNGADGAGAGGVGADGVGADGAPLTTDATVELRGVGFQYPETDRFVLRGVDFTLRPGETVAIVGRTGAGKTTLLNLIARLYEPTEGAVLVGGIPADQWPRGALRRRFGIVPQETFLFSDTIGANIHFGFDDGERKPDADRVARRAGLEADLGQFPAGLDTVIGERGITLSGGQKQRVALARALALERPVLLLDDAFASVDPGTEEQILESLFGLEHRPSILLATHRRSALLRVNRIVVLDEGRIVASGTHESLLTEGGLYADLYRREEVVEELEAL</sequence>
<dbReference type="PROSITE" id="PS50893">
    <property type="entry name" value="ABC_TRANSPORTER_2"/>
    <property type="match status" value="1"/>
</dbReference>
<comment type="caution">
    <text evidence="12">The sequence shown here is derived from an EMBL/GenBank/DDBJ whole genome shotgun (WGS) entry which is preliminary data.</text>
</comment>
<dbReference type="Proteomes" id="UP000317691">
    <property type="component" value="Unassembled WGS sequence"/>
</dbReference>
<feature type="transmembrane region" description="Helical" evidence="9">
    <location>
        <begin position="147"/>
        <end position="168"/>
    </location>
</feature>
<protein>
    <submittedName>
        <fullName evidence="12">ABC transporter ATP-binding protein</fullName>
    </submittedName>
</protein>
<comment type="subcellular location">
    <subcellularLocation>
        <location evidence="1">Cell membrane</location>
        <topology evidence="1">Multi-pass membrane protein</topology>
    </subcellularLocation>
</comment>
<keyword evidence="3" id="KW-1003">Cell membrane</keyword>